<protein>
    <recommendedName>
        <fullName evidence="3">SGNH/GDSL hydrolase family protein</fullName>
    </recommendedName>
</protein>
<comment type="caution">
    <text evidence="1">The sequence shown here is derived from an EMBL/GenBank/DDBJ whole genome shotgun (WGS) entry which is preliminary data.</text>
</comment>
<evidence type="ECO:0000313" key="1">
    <source>
        <dbReference type="EMBL" id="KAB2931749.1"/>
    </source>
</evidence>
<evidence type="ECO:0000313" key="2">
    <source>
        <dbReference type="Proteomes" id="UP000460298"/>
    </source>
</evidence>
<dbReference type="EMBL" id="WBUI01000012">
    <property type="protein sequence ID" value="KAB2931749.1"/>
    <property type="molecule type" value="Genomic_DNA"/>
</dbReference>
<accession>A0A833M128</accession>
<reference evidence="1 2" key="1">
    <citation type="submission" date="2019-10" db="EMBL/GenBank/DDBJ databases">
        <title>Extracellular Electron Transfer in a Candidatus Methanoperedens spp. Enrichment Culture.</title>
        <authorList>
            <person name="Berger S."/>
            <person name="Rangel Shaw D."/>
            <person name="Berben T."/>
            <person name="In 'T Zandt M."/>
            <person name="Frank J."/>
            <person name="Reimann J."/>
            <person name="Jetten M.S.M."/>
            <person name="Welte C.U."/>
        </authorList>
    </citation>
    <scope>NUCLEOTIDE SEQUENCE [LARGE SCALE GENOMIC DNA]</scope>
    <source>
        <strain evidence="1">SB12</strain>
    </source>
</reference>
<organism evidence="1 2">
    <name type="scientific">Leptonema illini</name>
    <dbReference type="NCBI Taxonomy" id="183"/>
    <lineage>
        <taxon>Bacteria</taxon>
        <taxon>Pseudomonadati</taxon>
        <taxon>Spirochaetota</taxon>
        <taxon>Spirochaetia</taxon>
        <taxon>Leptospirales</taxon>
        <taxon>Leptospiraceae</taxon>
        <taxon>Leptonema</taxon>
    </lineage>
</organism>
<dbReference type="AlphaFoldDB" id="A0A833M128"/>
<gene>
    <name evidence="1" type="ORF">F9K24_12515</name>
</gene>
<sequence length="250" mass="27581">MSGDGVERLIVLGASNVVRGLPALVSAMRRSEGNAEFLVAAGLGRSYGVSSRFSYRILPGILTGGLWAAVSERAPMRTRAVVADVGNDLLYGFPPEQVLAWVEDAVGRLESVADDIVIVGLPLHSIDSLSETRFRLFRSLLVPSCTLSLPDLAAAARTVHEGLMTMARKRKHRFFELRAGWYGIDPIHIRPRYWRAAWSEIAGLPVSQPLSLVETMRLRLLRPERRILFSREQITEQTGSGIGGVKVFLF</sequence>
<name>A0A833M128_9LEPT</name>
<dbReference type="Proteomes" id="UP000460298">
    <property type="component" value="Unassembled WGS sequence"/>
</dbReference>
<evidence type="ECO:0008006" key="3">
    <source>
        <dbReference type="Google" id="ProtNLM"/>
    </source>
</evidence>
<proteinExistence type="predicted"/>